<sequence>MSIVMTAGLVALIVLYLSAHRYGRQKGAKMRYIVCVESSPDLYQILRWGIAPEDQIALQAGDGEVAFEAPASWDFPTGSTPAGYYYTPSTGTVFAIVAPPPLPDLQDNLDYYLPRIREALRATDWAMLPDADLTPGEVAEMVTYRDNLRAQVALITDGFPSISIPAPPYEEL</sequence>
<evidence type="ECO:0000313" key="2">
    <source>
        <dbReference type="Proteomes" id="UP000648908"/>
    </source>
</evidence>
<accession>A0A8K0VFB8</accession>
<keyword evidence="2" id="KW-1185">Reference proteome</keyword>
<dbReference type="Proteomes" id="UP000648908">
    <property type="component" value="Unassembled WGS sequence"/>
</dbReference>
<reference evidence="1" key="1">
    <citation type="submission" date="2021-01" db="EMBL/GenBank/DDBJ databases">
        <title>Tabrizicola alba sp. nov. a motile alkaliphilic bacterium isolated from a soda lake.</title>
        <authorList>
            <person name="Szuroczki S."/>
            <person name="Abbaszade G."/>
            <person name="Schumann P."/>
            <person name="Toth E."/>
        </authorList>
    </citation>
    <scope>NUCLEOTIDE SEQUENCE</scope>
    <source>
        <strain evidence="1">DMG-N-6</strain>
    </source>
</reference>
<gene>
    <name evidence="1" type="ORF">JL811_12280</name>
</gene>
<organism evidence="1 2">
    <name type="scientific">Szabonella alba</name>
    <dbReference type="NCBI Taxonomy" id="2804194"/>
    <lineage>
        <taxon>Bacteria</taxon>
        <taxon>Pseudomonadati</taxon>
        <taxon>Pseudomonadota</taxon>
        <taxon>Alphaproteobacteria</taxon>
        <taxon>Rhodobacterales</taxon>
        <taxon>Paracoccaceae</taxon>
        <taxon>Szabonella</taxon>
    </lineage>
</organism>
<dbReference type="RefSeq" id="WP_202688912.1">
    <property type="nucleotide sequence ID" value="NZ_JAESVN010000004.1"/>
</dbReference>
<dbReference type="EMBL" id="JAESVN010000004">
    <property type="protein sequence ID" value="MBL4917995.1"/>
    <property type="molecule type" value="Genomic_DNA"/>
</dbReference>
<evidence type="ECO:0000313" key="1">
    <source>
        <dbReference type="EMBL" id="MBL4917995.1"/>
    </source>
</evidence>
<proteinExistence type="predicted"/>
<comment type="caution">
    <text evidence="1">The sequence shown here is derived from an EMBL/GenBank/DDBJ whole genome shotgun (WGS) entry which is preliminary data.</text>
</comment>
<protein>
    <submittedName>
        <fullName evidence="1">Uncharacterized protein</fullName>
    </submittedName>
</protein>
<name>A0A8K0VFB8_9RHOB</name>
<dbReference type="AlphaFoldDB" id="A0A8K0VFB8"/>
<dbReference type="Gene3D" id="6.10.140.1310">
    <property type="match status" value="1"/>
</dbReference>